<evidence type="ECO:0000259" key="5">
    <source>
        <dbReference type="PROSITE" id="PS50162"/>
    </source>
</evidence>
<dbReference type="InterPro" id="IPR049047">
    <property type="entry name" value="T4_UVSX-like_C"/>
</dbReference>
<keyword evidence="2" id="KW-0547">Nucleotide-binding</keyword>
<dbReference type="PANTHER" id="PTHR45900">
    <property type="entry name" value="RECA"/>
    <property type="match status" value="1"/>
</dbReference>
<dbReference type="Pfam" id="PF00154">
    <property type="entry name" value="RecA_N"/>
    <property type="match status" value="1"/>
</dbReference>
<keyword evidence="7" id="KW-1185">Reference proteome</keyword>
<dbReference type="InterPro" id="IPR013765">
    <property type="entry name" value="DNA_recomb/repair_RecA"/>
</dbReference>
<evidence type="ECO:0000256" key="3">
    <source>
        <dbReference type="ARBA" id="ARBA00022840"/>
    </source>
</evidence>
<dbReference type="GO" id="GO:0006310">
    <property type="term" value="P:DNA recombination"/>
    <property type="evidence" value="ECO:0007669"/>
    <property type="project" value="UniProtKB-KW"/>
</dbReference>
<dbReference type="EMBL" id="MF448340">
    <property type="protein sequence ID" value="ASU00511.1"/>
    <property type="molecule type" value="Genomic_DNA"/>
</dbReference>
<dbReference type="KEGG" id="vg:55604408"/>
<dbReference type="Gene3D" id="3.40.50.300">
    <property type="entry name" value="P-loop containing nucleotide triphosphate hydrolases"/>
    <property type="match status" value="1"/>
</dbReference>
<evidence type="ECO:0000313" key="7">
    <source>
        <dbReference type="Proteomes" id="UP000226092"/>
    </source>
</evidence>
<dbReference type="InterPro" id="IPR027417">
    <property type="entry name" value="P-loop_NTPase"/>
</dbReference>
<feature type="domain" description="RecA family profile 1" evidence="5">
    <location>
        <begin position="37"/>
        <end position="205"/>
    </location>
</feature>
<dbReference type="RefSeq" id="YP_009834341.1">
    <property type="nucleotide sequence ID" value="NC_048673.1"/>
</dbReference>
<evidence type="ECO:0000256" key="1">
    <source>
        <dbReference type="ARBA" id="ARBA00009391"/>
    </source>
</evidence>
<reference evidence="6 7" key="1">
    <citation type="submission" date="2017-07" db="EMBL/GenBank/DDBJ databases">
        <title>In vitro design and evaluation of phage cocktails against multidrug-resistant Aeromonas salmonicida.</title>
        <authorList>
            <person name="Chen L."/>
            <person name="Yuan S."/>
            <person name="Ma Y."/>
        </authorList>
    </citation>
    <scope>NUCLEOTIDE SEQUENCE [LARGE SCALE GENOMIC DNA]</scope>
</reference>
<comment type="similarity">
    <text evidence="1">Belongs to the RecA family.</text>
</comment>
<protein>
    <submittedName>
        <fullName evidence="6">RecA-like recombination protein</fullName>
    </submittedName>
</protein>
<dbReference type="GeneID" id="55604408"/>
<keyword evidence="3" id="KW-0067">ATP-binding</keyword>
<dbReference type="InterPro" id="IPR049428">
    <property type="entry name" value="RecA-like_N"/>
</dbReference>
<sequence length="369" mass="41480">MAKKAKTVNTGALLERLSGTSSNKMSSMLSDSVFFNDKDVIRTRVPIINLMLSGHLDGGLKPGLTCIAGPSKHFKSNLSLVLVSAYLRKYPDAVCLFFDNEFGSTPDYFTSQGVDIDRVVHCPFIDVEELKFDIVKKLEAVKRGDKVIIYIDSIGNVASKKELEDAKNEKSAQDMTRAKQIKSLFRMVTPYLTVNDIPCIAVNHTYETQEMYSKTVMSGGTGPMYSADTVIILGKQQDKDGKELLGYNFVMNAEKSRTIKEKSKLDLQVSFQGGINTYSGLLKIAQELGFVTKPQNARYQRNYLDLETGEMYLITDDEKKWTEEDSNSLEFWKPMFSHKPFMDAVSDAYKLKAVEVSQEVFDEVDQLFG</sequence>
<evidence type="ECO:0000313" key="6">
    <source>
        <dbReference type="EMBL" id="ASU00511.1"/>
    </source>
</evidence>
<dbReference type="Proteomes" id="UP000226092">
    <property type="component" value="Segment"/>
</dbReference>
<dbReference type="GO" id="GO:0005524">
    <property type="term" value="F:ATP binding"/>
    <property type="evidence" value="ECO:0007669"/>
    <property type="project" value="UniProtKB-KW"/>
</dbReference>
<dbReference type="GO" id="GO:0140664">
    <property type="term" value="F:ATP-dependent DNA damage sensor activity"/>
    <property type="evidence" value="ECO:0007669"/>
    <property type="project" value="InterPro"/>
</dbReference>
<evidence type="ECO:0000256" key="4">
    <source>
        <dbReference type="ARBA" id="ARBA00023172"/>
    </source>
</evidence>
<keyword evidence="4" id="KW-0233">DNA recombination</keyword>
<evidence type="ECO:0000256" key="2">
    <source>
        <dbReference type="ARBA" id="ARBA00022741"/>
    </source>
</evidence>
<dbReference type="GO" id="GO:0006281">
    <property type="term" value="P:DNA repair"/>
    <property type="evidence" value="ECO:0007669"/>
    <property type="project" value="InterPro"/>
</dbReference>
<proteinExistence type="inferred from homology"/>
<dbReference type="GO" id="GO:0003697">
    <property type="term" value="F:single-stranded DNA binding"/>
    <property type="evidence" value="ECO:0007669"/>
    <property type="project" value="InterPro"/>
</dbReference>
<dbReference type="Pfam" id="PF21134">
    <property type="entry name" value="T4_UVSX_C"/>
    <property type="match status" value="1"/>
</dbReference>
<dbReference type="PANTHER" id="PTHR45900:SF1">
    <property type="entry name" value="MITOCHONDRIAL DNA REPAIR PROTEIN RECA HOMOLOG-RELATED"/>
    <property type="match status" value="1"/>
</dbReference>
<accession>A0A223LFJ3</accession>
<dbReference type="SUPFAM" id="SSF52540">
    <property type="entry name" value="P-loop containing nucleoside triphosphate hydrolases"/>
    <property type="match status" value="1"/>
</dbReference>
<organism evidence="6 7">
    <name type="scientific">Aeromonas phage AS-zj</name>
    <dbReference type="NCBI Taxonomy" id="2024208"/>
    <lineage>
        <taxon>Viruses</taxon>
        <taxon>Duplodnaviria</taxon>
        <taxon>Heunggongvirae</taxon>
        <taxon>Uroviricota</taxon>
        <taxon>Caudoviricetes</taxon>
        <taxon>Pantevenvirales</taxon>
        <taxon>Straboviridae</taxon>
        <taxon>Emmerichvirinae</taxon>
        <taxon>Ceceduovirus</taxon>
        <taxon>Ceceduovirus aszj</taxon>
    </lineage>
</organism>
<name>A0A223LFJ3_9CAUD</name>
<dbReference type="InterPro" id="IPR020588">
    <property type="entry name" value="RecA_ATP-bd"/>
</dbReference>
<dbReference type="PROSITE" id="PS50162">
    <property type="entry name" value="RECA_2"/>
    <property type="match status" value="1"/>
</dbReference>